<dbReference type="RefSeq" id="XP_006814449.1">
    <property type="nucleotide sequence ID" value="XM_006814386.1"/>
</dbReference>
<dbReference type="GeneID" id="102809591"/>
<dbReference type="PROSITE" id="PS50994">
    <property type="entry name" value="INTEGRASE"/>
    <property type="match status" value="1"/>
</dbReference>
<accession>A0ABM0M358</accession>
<reference evidence="3" key="1">
    <citation type="submission" date="2025-08" db="UniProtKB">
        <authorList>
            <consortium name="RefSeq"/>
        </authorList>
    </citation>
    <scope>IDENTIFICATION</scope>
    <source>
        <tissue evidence="3">Testes</tissue>
    </source>
</reference>
<evidence type="ECO:0000313" key="3">
    <source>
        <dbReference type="RefSeq" id="XP_006814449.1"/>
    </source>
</evidence>
<protein>
    <submittedName>
        <fullName evidence="3">Uncharacterized protein LOC102809591</fullName>
    </submittedName>
</protein>
<dbReference type="InterPro" id="IPR036397">
    <property type="entry name" value="RNaseH_sf"/>
</dbReference>
<dbReference type="PANTHER" id="PTHR47331">
    <property type="entry name" value="PHD-TYPE DOMAIN-CONTAINING PROTEIN"/>
    <property type="match status" value="1"/>
</dbReference>
<gene>
    <name evidence="3" type="primary">LOC102809591</name>
</gene>
<dbReference type="InterPro" id="IPR012337">
    <property type="entry name" value="RNaseH-like_sf"/>
</dbReference>
<dbReference type="Pfam" id="PF18701">
    <property type="entry name" value="DUF5641"/>
    <property type="match status" value="1"/>
</dbReference>
<evidence type="ECO:0000259" key="1">
    <source>
        <dbReference type="PROSITE" id="PS50994"/>
    </source>
</evidence>
<dbReference type="SUPFAM" id="SSF53098">
    <property type="entry name" value="Ribonuclease H-like"/>
    <property type="match status" value="1"/>
</dbReference>
<organism evidence="2 3">
    <name type="scientific">Saccoglossus kowalevskii</name>
    <name type="common">Acorn worm</name>
    <dbReference type="NCBI Taxonomy" id="10224"/>
    <lineage>
        <taxon>Eukaryota</taxon>
        <taxon>Metazoa</taxon>
        <taxon>Hemichordata</taxon>
        <taxon>Enteropneusta</taxon>
        <taxon>Harrimaniidae</taxon>
        <taxon>Saccoglossus</taxon>
    </lineage>
</organism>
<dbReference type="Gene3D" id="3.30.420.10">
    <property type="entry name" value="Ribonuclease H-like superfamily/Ribonuclease H"/>
    <property type="match status" value="1"/>
</dbReference>
<evidence type="ECO:0000313" key="2">
    <source>
        <dbReference type="Proteomes" id="UP000694865"/>
    </source>
</evidence>
<dbReference type="InterPro" id="IPR001584">
    <property type="entry name" value="Integrase_cat-core"/>
</dbReference>
<feature type="domain" description="Integrase catalytic" evidence="1">
    <location>
        <begin position="37"/>
        <end position="222"/>
    </location>
</feature>
<sequence>MRRYVKAVLRQCVICKKVDGTPYSKPIPAPLPTFRVQRSEPFSSIGIDYTGHLFVKDPINQAIVKVYICLFTCTITRAIHLELVRDLTTESFLLALRRFTSRRSTPNLIISDNASTFVSASHQLKEIIQNSTVQRYLSDQRIAWKFTPKRSPWCGGFFERMISITKTSLKKVLGRSCVTYVELETILTEIESSINERPLTFVSSDIADLNPLTPSHLINGRSIHSLPQATETVTNPNILMNHHIANHRYRYLTMLQDAFWRRWSHEYITALRERHINQHKGVKTNRIKVGDIVLVHDDIKKRLHWNLACVTKLLPGSDGIVRAAEIKTKSGMTNRDISRLYPLEISTDNTQSDQEISTDISATSLIDSQPINDEVDNSNTTQIHRQSRRKAAQLAKQRITMQYNDNSV</sequence>
<dbReference type="PANTHER" id="PTHR47331:SF1">
    <property type="entry name" value="GAG-LIKE PROTEIN"/>
    <property type="match status" value="1"/>
</dbReference>
<proteinExistence type="predicted"/>
<dbReference type="InterPro" id="IPR040676">
    <property type="entry name" value="DUF5641"/>
</dbReference>
<keyword evidence="2" id="KW-1185">Reference proteome</keyword>
<name>A0ABM0M358_SACKO</name>
<dbReference type="Proteomes" id="UP000694865">
    <property type="component" value="Unplaced"/>
</dbReference>